<dbReference type="GO" id="GO:0003677">
    <property type="term" value="F:DNA binding"/>
    <property type="evidence" value="ECO:0007669"/>
    <property type="project" value="InterPro"/>
</dbReference>
<evidence type="ECO:0000256" key="1">
    <source>
        <dbReference type="SAM" id="MobiDB-lite"/>
    </source>
</evidence>
<dbReference type="GO" id="GO:0016887">
    <property type="term" value="F:ATP hydrolysis activity"/>
    <property type="evidence" value="ECO:0007669"/>
    <property type="project" value="InterPro"/>
</dbReference>
<dbReference type="GO" id="GO:0017025">
    <property type="term" value="F:TBP-class protein binding"/>
    <property type="evidence" value="ECO:0007669"/>
    <property type="project" value="InterPro"/>
</dbReference>
<reference evidence="3" key="1">
    <citation type="submission" date="2013-04" db="EMBL/GenBank/DDBJ databases">
        <authorList>
            <person name="Qu J."/>
            <person name="Murali S.C."/>
            <person name="Bandaranaike D."/>
            <person name="Bellair M."/>
            <person name="Blankenburg K."/>
            <person name="Chao H."/>
            <person name="Dinh H."/>
            <person name="Doddapaneni H."/>
            <person name="Downs B."/>
            <person name="Dugan-Rocha S."/>
            <person name="Elkadiri S."/>
            <person name="Gnanaolivu R.D."/>
            <person name="Hernandez B."/>
            <person name="Javaid M."/>
            <person name="Jayaseelan J.C."/>
            <person name="Lee S."/>
            <person name="Li M."/>
            <person name="Ming W."/>
            <person name="Munidasa M."/>
            <person name="Muniz J."/>
            <person name="Nguyen L."/>
            <person name="Ongeri F."/>
            <person name="Osuji N."/>
            <person name="Pu L.-L."/>
            <person name="Puazo M."/>
            <person name="Qu C."/>
            <person name="Quiroz J."/>
            <person name="Raj R."/>
            <person name="Weissenberger G."/>
            <person name="Xin Y."/>
            <person name="Zou X."/>
            <person name="Han Y."/>
            <person name="Richards S."/>
            <person name="Worley K."/>
            <person name="Muzny D."/>
            <person name="Gibbs R."/>
        </authorList>
    </citation>
    <scope>NUCLEOTIDE SEQUENCE</scope>
    <source>
        <strain evidence="3">Sampled in the wild</strain>
    </source>
</reference>
<evidence type="ECO:0000313" key="4">
    <source>
        <dbReference type="Proteomes" id="UP000792457"/>
    </source>
</evidence>
<dbReference type="PANTHER" id="PTHR36498">
    <property type="entry name" value="TATA-BINDING PROTEIN-ASSOCIATED FACTOR 172"/>
    <property type="match status" value="1"/>
</dbReference>
<dbReference type="Pfam" id="PF12054">
    <property type="entry name" value="DUF3535"/>
    <property type="match status" value="1"/>
</dbReference>
<dbReference type="InterPro" id="IPR044972">
    <property type="entry name" value="Mot1"/>
</dbReference>
<dbReference type="EMBL" id="KZ308839">
    <property type="protein sequence ID" value="KAG8234704.1"/>
    <property type="molecule type" value="Genomic_DNA"/>
</dbReference>
<reference evidence="3" key="2">
    <citation type="submission" date="2017-10" db="EMBL/GenBank/DDBJ databases">
        <title>Ladona fulva Genome sequencing and assembly.</title>
        <authorList>
            <person name="Murali S."/>
            <person name="Richards S."/>
            <person name="Bandaranaike D."/>
            <person name="Bellair M."/>
            <person name="Blankenburg K."/>
            <person name="Chao H."/>
            <person name="Dinh H."/>
            <person name="Doddapaneni H."/>
            <person name="Dugan-Rocha S."/>
            <person name="Elkadiri S."/>
            <person name="Gnanaolivu R."/>
            <person name="Hernandez B."/>
            <person name="Skinner E."/>
            <person name="Javaid M."/>
            <person name="Lee S."/>
            <person name="Li M."/>
            <person name="Ming W."/>
            <person name="Munidasa M."/>
            <person name="Muniz J."/>
            <person name="Nguyen L."/>
            <person name="Hughes D."/>
            <person name="Osuji N."/>
            <person name="Pu L.-L."/>
            <person name="Puazo M."/>
            <person name="Qu C."/>
            <person name="Quiroz J."/>
            <person name="Raj R."/>
            <person name="Weissenberger G."/>
            <person name="Xin Y."/>
            <person name="Zou X."/>
            <person name="Han Y."/>
            <person name="Worley K."/>
            <person name="Muzny D."/>
            <person name="Gibbs R."/>
        </authorList>
    </citation>
    <scope>NUCLEOTIDE SEQUENCE</scope>
    <source>
        <strain evidence="3">Sampled in the wild</strain>
    </source>
</reference>
<proteinExistence type="predicted"/>
<dbReference type="Proteomes" id="UP000792457">
    <property type="component" value="Unassembled WGS sequence"/>
</dbReference>
<sequence length="362" mass="39607">MVRNSQVETLLLAACPYVSTWLCLAMQPSKLPFDSSHLMAALIKVKTTSSRHSRSGSTSQRQSSGSVKSELRLFLGGNETISPTIREKNAIRARCTAARMLGLLSCYVTRPMPGAALSVEDSTEYFVKVILAPLETFSAIQRLVAALVVAEWARLEQLQHPPSLPPPKTAVSCPASLSSKLLLCLNESIYFNEIALSFTRLVQDAKDFLSTLRHYGITWQSSSVGTNEPNVGTDVLTLEQIQELGGLSTQKLLQSHRLKPKVNDSLEERRKSLQSAASQTNSDLSALSIRTQAAIAGAVTMLNVLPEKLNPVVKPLMEAIKREDNEVLQSLAANHLTYLVDRCSLRSSPCPNPKIITNLCTH</sequence>
<gene>
    <name evidence="3" type="ORF">J437_LFUL014320</name>
</gene>
<dbReference type="InterPro" id="IPR022707">
    <property type="entry name" value="Mot1_central_dom"/>
</dbReference>
<comment type="caution">
    <text evidence="3">The sequence shown here is derived from an EMBL/GenBank/DDBJ whole genome shotgun (WGS) entry which is preliminary data.</text>
</comment>
<feature type="region of interest" description="Disordered" evidence="1">
    <location>
        <begin position="49"/>
        <end position="68"/>
    </location>
</feature>
<dbReference type="PANTHER" id="PTHR36498:SF1">
    <property type="entry name" value="TATA-BINDING PROTEIN-ASSOCIATED FACTOR 172"/>
    <property type="match status" value="1"/>
</dbReference>
<feature type="domain" description="Mot1 central" evidence="2">
    <location>
        <begin position="2"/>
        <end position="361"/>
    </location>
</feature>
<keyword evidence="4" id="KW-1185">Reference proteome</keyword>
<feature type="compositionally biased region" description="Low complexity" evidence="1">
    <location>
        <begin position="55"/>
        <end position="66"/>
    </location>
</feature>
<dbReference type="AlphaFoldDB" id="A0A8K0KI67"/>
<evidence type="ECO:0000313" key="3">
    <source>
        <dbReference type="EMBL" id="KAG8234704.1"/>
    </source>
</evidence>
<accession>A0A8K0KI67</accession>
<organism evidence="3 4">
    <name type="scientific">Ladona fulva</name>
    <name type="common">Scarce chaser dragonfly</name>
    <name type="synonym">Libellula fulva</name>
    <dbReference type="NCBI Taxonomy" id="123851"/>
    <lineage>
        <taxon>Eukaryota</taxon>
        <taxon>Metazoa</taxon>
        <taxon>Ecdysozoa</taxon>
        <taxon>Arthropoda</taxon>
        <taxon>Hexapoda</taxon>
        <taxon>Insecta</taxon>
        <taxon>Pterygota</taxon>
        <taxon>Palaeoptera</taxon>
        <taxon>Odonata</taxon>
        <taxon>Epiprocta</taxon>
        <taxon>Anisoptera</taxon>
        <taxon>Libelluloidea</taxon>
        <taxon>Libellulidae</taxon>
        <taxon>Ladona</taxon>
    </lineage>
</organism>
<protein>
    <recommendedName>
        <fullName evidence="2">Mot1 central domain-containing protein</fullName>
    </recommendedName>
</protein>
<dbReference type="OrthoDB" id="10252227at2759"/>
<evidence type="ECO:0000259" key="2">
    <source>
        <dbReference type="Pfam" id="PF12054"/>
    </source>
</evidence>
<name>A0A8K0KI67_LADFU</name>